<protein>
    <submittedName>
        <fullName evidence="4">Aldo/keto reductase</fullName>
    </submittedName>
</protein>
<dbReference type="CDD" id="cd19078">
    <property type="entry name" value="AKR_AKR13C1_2"/>
    <property type="match status" value="1"/>
</dbReference>
<accession>A0ABU5GXE8</accession>
<evidence type="ECO:0000259" key="3">
    <source>
        <dbReference type="Pfam" id="PF00248"/>
    </source>
</evidence>
<dbReference type="Pfam" id="PF00248">
    <property type="entry name" value="Aldo_ket_red"/>
    <property type="match status" value="1"/>
</dbReference>
<dbReference type="PANTHER" id="PTHR43625:SF77">
    <property type="entry name" value="ALDO-KETO REDUCTASE"/>
    <property type="match status" value="1"/>
</dbReference>
<dbReference type="Proteomes" id="UP001291309">
    <property type="component" value="Unassembled WGS sequence"/>
</dbReference>
<dbReference type="Gene3D" id="3.20.20.100">
    <property type="entry name" value="NADP-dependent oxidoreductase domain"/>
    <property type="match status" value="1"/>
</dbReference>
<evidence type="ECO:0000313" key="4">
    <source>
        <dbReference type="EMBL" id="MDY7225706.1"/>
    </source>
</evidence>
<dbReference type="InterPro" id="IPR050791">
    <property type="entry name" value="Aldo-Keto_reductase"/>
</dbReference>
<sequence length="420" mass="45169">MRKNTEERPAIQAPLKATDQRRPGPSRREVLVGAGGIAGAAILANMTGCATSTRSPSPQGVETSADARAVRSLGPLKVSALGLGCMNLTGTYGPRLERAQAVALIRAAYDRGVTLFDTAELYGPFFSEEVVGEALADLRQRVTIATKFGYEIDPVTRQVCGLNSRPAQIRRSAEGSLRRLRAETIELFYQHRVDPAVPIEDVAGAVQDLIREGKVRHFGLSEAGAATIRRAHAVQPVAVVTNEYSVWTRDPEHEVLPVCEELGIGFSPWSPLGPGFLTGTVTEATPLDASTDIRARYNFPRFTVEARRANRPIVELLRRIGDRHQASPGQVSLAWLLAKKPWVVPIPGTTSLKHLDENLGATRVRLDAEDVRELDAAAARLGVVGARFPPEVLSLSDTGAVLGTSSLGGHGKSPLPEPAR</sequence>
<comment type="caution">
    <text evidence="4">The sequence shown here is derived from an EMBL/GenBank/DDBJ whole genome shotgun (WGS) entry which is preliminary data.</text>
</comment>
<name>A0ABU5GXE8_9BACT</name>
<evidence type="ECO:0000313" key="5">
    <source>
        <dbReference type="Proteomes" id="UP001291309"/>
    </source>
</evidence>
<proteinExistence type="predicted"/>
<evidence type="ECO:0000256" key="1">
    <source>
        <dbReference type="ARBA" id="ARBA00023002"/>
    </source>
</evidence>
<dbReference type="InterPro" id="IPR036812">
    <property type="entry name" value="NAD(P)_OxRdtase_dom_sf"/>
</dbReference>
<dbReference type="PANTHER" id="PTHR43625">
    <property type="entry name" value="AFLATOXIN B1 ALDEHYDE REDUCTASE"/>
    <property type="match status" value="1"/>
</dbReference>
<keyword evidence="5" id="KW-1185">Reference proteome</keyword>
<evidence type="ECO:0000256" key="2">
    <source>
        <dbReference type="SAM" id="MobiDB-lite"/>
    </source>
</evidence>
<reference evidence="4 5" key="1">
    <citation type="submission" date="2023-12" db="EMBL/GenBank/DDBJ databases">
        <title>the genome sequence of Hyalangium sp. s54d21.</title>
        <authorList>
            <person name="Zhang X."/>
        </authorList>
    </citation>
    <scope>NUCLEOTIDE SEQUENCE [LARGE SCALE GENOMIC DNA]</scope>
    <source>
        <strain evidence="5">s54d21</strain>
    </source>
</reference>
<feature type="compositionally biased region" description="Basic and acidic residues" evidence="2">
    <location>
        <begin position="18"/>
        <end position="27"/>
    </location>
</feature>
<dbReference type="EMBL" id="JAXIVS010000001">
    <property type="protein sequence ID" value="MDY7225706.1"/>
    <property type="molecule type" value="Genomic_DNA"/>
</dbReference>
<dbReference type="SUPFAM" id="SSF51430">
    <property type="entry name" value="NAD(P)-linked oxidoreductase"/>
    <property type="match status" value="1"/>
</dbReference>
<organism evidence="4 5">
    <name type="scientific">Hyalangium rubrum</name>
    <dbReference type="NCBI Taxonomy" id="3103134"/>
    <lineage>
        <taxon>Bacteria</taxon>
        <taxon>Pseudomonadati</taxon>
        <taxon>Myxococcota</taxon>
        <taxon>Myxococcia</taxon>
        <taxon>Myxococcales</taxon>
        <taxon>Cystobacterineae</taxon>
        <taxon>Archangiaceae</taxon>
        <taxon>Hyalangium</taxon>
    </lineage>
</organism>
<keyword evidence="1" id="KW-0560">Oxidoreductase</keyword>
<gene>
    <name evidence="4" type="ORF">SYV04_04895</name>
</gene>
<feature type="domain" description="NADP-dependent oxidoreductase" evidence="3">
    <location>
        <begin position="81"/>
        <end position="377"/>
    </location>
</feature>
<dbReference type="InterPro" id="IPR023210">
    <property type="entry name" value="NADP_OxRdtase_dom"/>
</dbReference>
<dbReference type="RefSeq" id="WP_321544410.1">
    <property type="nucleotide sequence ID" value="NZ_JAXIVS010000001.1"/>
</dbReference>
<feature type="region of interest" description="Disordered" evidence="2">
    <location>
        <begin position="1"/>
        <end position="27"/>
    </location>
</feature>